<keyword evidence="1" id="KW-1133">Transmembrane helix</keyword>
<keyword evidence="1" id="KW-0472">Membrane</keyword>
<protein>
    <recommendedName>
        <fullName evidence="4">Transmembrane protein</fullName>
    </recommendedName>
</protein>
<dbReference type="AlphaFoldDB" id="A0A397UCV4"/>
<proteinExistence type="predicted"/>
<reference evidence="2 3" key="1">
    <citation type="submission" date="2018-06" db="EMBL/GenBank/DDBJ databases">
        <title>Comparative genomics reveals the genomic features of Rhizophagus irregularis, R. cerebriforme, R. diaphanum and Gigaspora rosea, and their symbiotic lifestyle signature.</title>
        <authorList>
            <person name="Morin E."/>
            <person name="San Clemente H."/>
            <person name="Chen E.C.H."/>
            <person name="De La Providencia I."/>
            <person name="Hainaut M."/>
            <person name="Kuo A."/>
            <person name="Kohler A."/>
            <person name="Murat C."/>
            <person name="Tang N."/>
            <person name="Roy S."/>
            <person name="Loubradou J."/>
            <person name="Henrissat B."/>
            <person name="Grigoriev I.V."/>
            <person name="Corradi N."/>
            <person name="Roux C."/>
            <person name="Martin F.M."/>
        </authorList>
    </citation>
    <scope>NUCLEOTIDE SEQUENCE [LARGE SCALE GENOMIC DNA]</scope>
    <source>
        <strain evidence="2 3">DAOM 194757</strain>
    </source>
</reference>
<dbReference type="Proteomes" id="UP000266673">
    <property type="component" value="Unassembled WGS sequence"/>
</dbReference>
<feature type="transmembrane region" description="Helical" evidence="1">
    <location>
        <begin position="21"/>
        <end position="42"/>
    </location>
</feature>
<gene>
    <name evidence="2" type="ORF">C2G38_2220388</name>
</gene>
<keyword evidence="3" id="KW-1185">Reference proteome</keyword>
<sequence>MTYTNILGPSSFLESSLTLGIDVLGTLRFFVALVVFVFVILWHQHFLAALPFRYSRELELRRGSTLRSLPEGIDLDVCEALPFVRLILGGLCFGTCFFVFKSSLHRSALIIFTSSCGSWCWCLEFLCNGCVRPRV</sequence>
<evidence type="ECO:0000313" key="2">
    <source>
        <dbReference type="EMBL" id="RIB05183.1"/>
    </source>
</evidence>
<organism evidence="2 3">
    <name type="scientific">Gigaspora rosea</name>
    <dbReference type="NCBI Taxonomy" id="44941"/>
    <lineage>
        <taxon>Eukaryota</taxon>
        <taxon>Fungi</taxon>
        <taxon>Fungi incertae sedis</taxon>
        <taxon>Mucoromycota</taxon>
        <taxon>Glomeromycotina</taxon>
        <taxon>Glomeromycetes</taxon>
        <taxon>Diversisporales</taxon>
        <taxon>Gigasporaceae</taxon>
        <taxon>Gigaspora</taxon>
    </lineage>
</organism>
<dbReference type="EMBL" id="QKWP01002035">
    <property type="protein sequence ID" value="RIB05183.1"/>
    <property type="molecule type" value="Genomic_DNA"/>
</dbReference>
<feature type="transmembrane region" description="Helical" evidence="1">
    <location>
        <begin position="80"/>
        <end position="100"/>
    </location>
</feature>
<evidence type="ECO:0000256" key="1">
    <source>
        <dbReference type="SAM" id="Phobius"/>
    </source>
</evidence>
<comment type="caution">
    <text evidence="2">The sequence shown here is derived from an EMBL/GenBank/DDBJ whole genome shotgun (WGS) entry which is preliminary data.</text>
</comment>
<accession>A0A397UCV4</accession>
<name>A0A397UCV4_9GLOM</name>
<evidence type="ECO:0000313" key="3">
    <source>
        <dbReference type="Proteomes" id="UP000266673"/>
    </source>
</evidence>
<keyword evidence="1" id="KW-0812">Transmembrane</keyword>
<evidence type="ECO:0008006" key="4">
    <source>
        <dbReference type="Google" id="ProtNLM"/>
    </source>
</evidence>